<protein>
    <submittedName>
        <fullName evidence="7">Uncharacterized protein</fullName>
    </submittedName>
</protein>
<gene>
    <name evidence="7" type="ORF">M9Y10_038106</name>
</gene>
<evidence type="ECO:0000256" key="2">
    <source>
        <dbReference type="ARBA" id="ARBA00004245"/>
    </source>
</evidence>
<comment type="subcellular location">
    <subcellularLocation>
        <location evidence="1">Cell projection</location>
        <location evidence="1">Cilium</location>
    </subcellularLocation>
    <subcellularLocation>
        <location evidence="2">Cytoplasm</location>
        <location evidence="2">Cytoskeleton</location>
    </subcellularLocation>
</comment>
<evidence type="ECO:0000313" key="8">
    <source>
        <dbReference type="Proteomes" id="UP001470230"/>
    </source>
</evidence>
<reference evidence="7 8" key="1">
    <citation type="submission" date="2024-04" db="EMBL/GenBank/DDBJ databases">
        <title>Tritrichomonas musculus Genome.</title>
        <authorList>
            <person name="Alves-Ferreira E."/>
            <person name="Grigg M."/>
            <person name="Lorenzi H."/>
            <person name="Galac M."/>
        </authorList>
    </citation>
    <scope>NUCLEOTIDE SEQUENCE [LARGE SCALE GENOMIC DNA]</scope>
    <source>
        <strain evidence="7 8">EAF2021</strain>
    </source>
</reference>
<evidence type="ECO:0000256" key="4">
    <source>
        <dbReference type="ARBA" id="ARBA00023212"/>
    </source>
</evidence>
<evidence type="ECO:0000313" key="7">
    <source>
        <dbReference type="EMBL" id="KAK8887070.1"/>
    </source>
</evidence>
<keyword evidence="3" id="KW-0963">Cytoplasm</keyword>
<comment type="similarity">
    <text evidence="6">Belongs to the PIERCE1 family.</text>
</comment>
<dbReference type="Pfam" id="PF14892">
    <property type="entry name" value="PIRC1_2"/>
    <property type="match status" value="1"/>
</dbReference>
<name>A0ABR2K7G7_9EUKA</name>
<evidence type="ECO:0000256" key="6">
    <source>
        <dbReference type="ARBA" id="ARBA00038014"/>
    </source>
</evidence>
<dbReference type="PANTHER" id="PTHR20899:SF1">
    <property type="entry name" value="PIERCER OF MICROTUBULE WALL 1 PROTEIN"/>
    <property type="match status" value="1"/>
</dbReference>
<evidence type="ECO:0000256" key="3">
    <source>
        <dbReference type="ARBA" id="ARBA00022490"/>
    </source>
</evidence>
<comment type="caution">
    <text evidence="7">The sequence shown here is derived from an EMBL/GenBank/DDBJ whole genome shotgun (WGS) entry which is preliminary data.</text>
</comment>
<organism evidence="7 8">
    <name type="scientific">Tritrichomonas musculus</name>
    <dbReference type="NCBI Taxonomy" id="1915356"/>
    <lineage>
        <taxon>Eukaryota</taxon>
        <taxon>Metamonada</taxon>
        <taxon>Parabasalia</taxon>
        <taxon>Tritrichomonadida</taxon>
        <taxon>Tritrichomonadidae</taxon>
        <taxon>Tritrichomonas</taxon>
    </lineage>
</organism>
<evidence type="ECO:0000256" key="5">
    <source>
        <dbReference type="ARBA" id="ARBA00023273"/>
    </source>
</evidence>
<keyword evidence="8" id="KW-1185">Reference proteome</keyword>
<keyword evidence="4" id="KW-0206">Cytoskeleton</keyword>
<keyword evidence="5" id="KW-0966">Cell projection</keyword>
<dbReference type="PANTHER" id="PTHR20899">
    <property type="entry name" value="PIERCE HOMOLOG"/>
    <property type="match status" value="1"/>
</dbReference>
<dbReference type="Proteomes" id="UP001470230">
    <property type="component" value="Unassembled WGS sequence"/>
</dbReference>
<dbReference type="EMBL" id="JAPFFF010000006">
    <property type="protein sequence ID" value="KAK8887070.1"/>
    <property type="molecule type" value="Genomic_DNA"/>
</dbReference>
<evidence type="ECO:0000256" key="1">
    <source>
        <dbReference type="ARBA" id="ARBA00004138"/>
    </source>
</evidence>
<proteinExistence type="inferred from homology"/>
<sequence>MSQRLPGQKEDEDEETYMARVMKRVEERLAQESKAVPERFSEIGEATTLKREHPVYRTTNNDYGKMAMTQYERPTEYHTVSRHFTEKEHLGQNFEGANFNICKNPS</sequence>
<accession>A0ABR2K7G7</accession>
<dbReference type="InterPro" id="IPR026507">
    <property type="entry name" value="PIRC1/2"/>
</dbReference>